<dbReference type="AlphaFoldDB" id="H6MRT8"/>
<organism evidence="10 11">
    <name type="scientific">Gordonia polyisoprenivorans (strain DSM 44266 / VH2)</name>
    <dbReference type="NCBI Taxonomy" id="1112204"/>
    <lineage>
        <taxon>Bacteria</taxon>
        <taxon>Bacillati</taxon>
        <taxon>Actinomycetota</taxon>
        <taxon>Actinomycetes</taxon>
        <taxon>Mycobacteriales</taxon>
        <taxon>Gordoniaceae</taxon>
        <taxon>Gordonia</taxon>
    </lineage>
</organism>
<dbReference type="eggNOG" id="COG1807">
    <property type="taxonomic scope" value="Bacteria"/>
</dbReference>
<keyword evidence="2" id="KW-1003">Cell membrane</keyword>
<evidence type="ECO:0000256" key="6">
    <source>
        <dbReference type="ARBA" id="ARBA00022989"/>
    </source>
</evidence>
<keyword evidence="7 8" id="KW-0472">Membrane</keyword>
<feature type="domain" description="Glycosyltransferase RgtA/B/C/D-like" evidence="9">
    <location>
        <begin position="69"/>
        <end position="225"/>
    </location>
</feature>
<protein>
    <recommendedName>
        <fullName evidence="9">Glycosyltransferase RgtA/B/C/D-like domain-containing protein</fullName>
    </recommendedName>
</protein>
<keyword evidence="5 8" id="KW-0812">Transmembrane</keyword>
<proteinExistence type="predicted"/>
<keyword evidence="6 8" id="KW-1133">Transmembrane helix</keyword>
<evidence type="ECO:0000256" key="4">
    <source>
        <dbReference type="ARBA" id="ARBA00022679"/>
    </source>
</evidence>
<dbReference type="HOGENOM" id="CLU_024191_0_0_11"/>
<dbReference type="GeneID" id="90159764"/>
<dbReference type="RefSeq" id="WP_014360313.1">
    <property type="nucleotide sequence ID" value="NC_016906.1"/>
</dbReference>
<feature type="transmembrane region" description="Helical" evidence="8">
    <location>
        <begin position="325"/>
        <end position="345"/>
    </location>
</feature>
<dbReference type="GO" id="GO:0010041">
    <property type="term" value="P:response to iron(III) ion"/>
    <property type="evidence" value="ECO:0007669"/>
    <property type="project" value="TreeGrafter"/>
</dbReference>
<evidence type="ECO:0000313" key="11">
    <source>
        <dbReference type="Proteomes" id="UP000009154"/>
    </source>
</evidence>
<feature type="transmembrane region" description="Helical" evidence="8">
    <location>
        <begin position="138"/>
        <end position="160"/>
    </location>
</feature>
<feature type="transmembrane region" description="Helical" evidence="8">
    <location>
        <begin position="260"/>
        <end position="278"/>
    </location>
</feature>
<dbReference type="STRING" id="1112204.GPOL_c27230"/>
<feature type="transmembrane region" description="Helical" evidence="8">
    <location>
        <begin position="55"/>
        <end position="73"/>
    </location>
</feature>
<keyword evidence="4" id="KW-0808">Transferase</keyword>
<gene>
    <name evidence="10" type="ordered locus">GPOL_c27230</name>
</gene>
<evidence type="ECO:0000313" key="10">
    <source>
        <dbReference type="EMBL" id="AFA73744.1"/>
    </source>
</evidence>
<accession>H6MRT8</accession>
<dbReference type="KEGG" id="gpo:GPOL_c27230"/>
<dbReference type="GO" id="GO:0009103">
    <property type="term" value="P:lipopolysaccharide biosynthetic process"/>
    <property type="evidence" value="ECO:0007669"/>
    <property type="project" value="UniProtKB-ARBA"/>
</dbReference>
<feature type="transmembrane region" description="Helical" evidence="8">
    <location>
        <begin position="351"/>
        <end position="374"/>
    </location>
</feature>
<keyword evidence="3" id="KW-0328">Glycosyltransferase</keyword>
<comment type="subcellular location">
    <subcellularLocation>
        <location evidence="1">Cell membrane</location>
        <topology evidence="1">Multi-pass membrane protein</topology>
    </subcellularLocation>
</comment>
<evidence type="ECO:0000259" key="9">
    <source>
        <dbReference type="Pfam" id="PF13231"/>
    </source>
</evidence>
<feature type="transmembrane region" description="Helical" evidence="8">
    <location>
        <begin position="298"/>
        <end position="318"/>
    </location>
</feature>
<keyword evidence="11" id="KW-1185">Reference proteome</keyword>
<evidence type="ECO:0000256" key="8">
    <source>
        <dbReference type="SAM" id="Phobius"/>
    </source>
</evidence>
<evidence type="ECO:0000256" key="5">
    <source>
        <dbReference type="ARBA" id="ARBA00022692"/>
    </source>
</evidence>
<dbReference type="InterPro" id="IPR050297">
    <property type="entry name" value="LipidA_mod_glycosyltrf_83"/>
</dbReference>
<feature type="transmembrane region" description="Helical" evidence="8">
    <location>
        <begin position="16"/>
        <end position="34"/>
    </location>
</feature>
<dbReference type="EMBL" id="CP003119">
    <property type="protein sequence ID" value="AFA73744.1"/>
    <property type="molecule type" value="Genomic_DNA"/>
</dbReference>
<feature type="transmembrane region" description="Helical" evidence="8">
    <location>
        <begin position="172"/>
        <end position="195"/>
    </location>
</feature>
<dbReference type="GO" id="GO:0005886">
    <property type="term" value="C:plasma membrane"/>
    <property type="evidence" value="ECO:0007669"/>
    <property type="project" value="UniProtKB-SubCell"/>
</dbReference>
<sequence length="508" mass="54502">MNVTHISGRHSSDTSAAVAAGALAALVSFVGSWIPQFWYDEMATLGAARRTPAQLMRLLGNVDAVHGAYYWFMDGWLRLVPDTELWTRLPGVVAIGLAGAGIHVLARRLAGPTTALVAAVFFAFLPSTVQTATEARPYAFTVAAAVWATLALVTLVRAILDGRRWWPAALTYGVLLVTSMAFSILSAPLMAAHALSVLISRSTRRAIPIVLACMVAAVIVVSPLVLAVADQSGQVAWIGGYHYNPVLRVNDIAFPNAPQLTLLALVVGVCTLVGIVRARADRGSVATQPPPPGLTLPVIAWPWLIVPPILLGLYSLISPSFVTRYLWFVAPAVALLLAAGVIRLADNRIRAGVPMVAVWTAAFVVLALPTVVYLHTPLTKPYGIDYRSATQYLAEHVTNEDCLVEGDVAHANGTSRYIAEGYPQGFVRGRDIMLDDTAGSSLDRGALWDRSLPTDTTGQRARGCPRVWVLTDRENASVPSDSLRANGFRESGRFSGKDLQVIAFVPTR</sequence>
<dbReference type="PANTHER" id="PTHR33908">
    <property type="entry name" value="MANNOSYLTRANSFERASE YKCB-RELATED"/>
    <property type="match status" value="1"/>
</dbReference>
<evidence type="ECO:0000256" key="7">
    <source>
        <dbReference type="ARBA" id="ARBA00023136"/>
    </source>
</evidence>
<name>H6MRT8_GORPV</name>
<dbReference type="InterPro" id="IPR038731">
    <property type="entry name" value="RgtA/B/C-like"/>
</dbReference>
<dbReference type="GO" id="GO:0016763">
    <property type="term" value="F:pentosyltransferase activity"/>
    <property type="evidence" value="ECO:0007669"/>
    <property type="project" value="TreeGrafter"/>
</dbReference>
<evidence type="ECO:0000256" key="2">
    <source>
        <dbReference type="ARBA" id="ARBA00022475"/>
    </source>
</evidence>
<feature type="transmembrane region" description="Helical" evidence="8">
    <location>
        <begin position="113"/>
        <end position="132"/>
    </location>
</feature>
<evidence type="ECO:0000256" key="3">
    <source>
        <dbReference type="ARBA" id="ARBA00022676"/>
    </source>
</evidence>
<dbReference type="Pfam" id="PF13231">
    <property type="entry name" value="PMT_2"/>
    <property type="match status" value="1"/>
</dbReference>
<dbReference type="PANTHER" id="PTHR33908:SF3">
    <property type="entry name" value="UNDECAPRENYL PHOSPHATE-ALPHA-4-AMINO-4-DEOXY-L-ARABINOSE ARABINOSYL TRANSFERASE"/>
    <property type="match status" value="1"/>
</dbReference>
<evidence type="ECO:0000256" key="1">
    <source>
        <dbReference type="ARBA" id="ARBA00004651"/>
    </source>
</evidence>
<feature type="transmembrane region" description="Helical" evidence="8">
    <location>
        <begin position="207"/>
        <end position="229"/>
    </location>
</feature>
<dbReference type="Proteomes" id="UP000009154">
    <property type="component" value="Chromosome"/>
</dbReference>
<reference evidence="10 11" key="1">
    <citation type="journal article" date="2012" name="Appl. Environ. Microbiol.">
        <title>Involvement of two latex-clearing proteins during rubber degradation and insights into the subsequent degradation pathway revealed by the genome sequence of Gordonia polyisoprenivorans strain VH2.</title>
        <authorList>
            <person name="Hiessl S."/>
            <person name="Schuldes J."/>
            <person name="Thurmer A."/>
            <person name="Halbsguth T."/>
            <person name="Broker D."/>
            <person name="Angelov A."/>
            <person name="Liebl W."/>
            <person name="Daniel R."/>
            <person name="Steinbuchel A."/>
        </authorList>
    </citation>
    <scope>NUCLEOTIDE SEQUENCE [LARGE SCALE GENOMIC DNA]</scope>
    <source>
        <strain evidence="11">DSM 44266 / VH2</strain>
    </source>
</reference>